<dbReference type="AlphaFoldDB" id="A0A9W6GTE0"/>
<dbReference type="PANTHER" id="PTHR36837">
    <property type="entry name" value="POLY(3-HYDROXYALKANOATE) POLYMERASE SUBUNIT PHAC"/>
    <property type="match status" value="1"/>
</dbReference>
<dbReference type="RefSeq" id="WP_432806807.1">
    <property type="nucleotide sequence ID" value="NZ_BSEC01000001.1"/>
</dbReference>
<evidence type="ECO:0000313" key="3">
    <source>
        <dbReference type="Proteomes" id="UP001144323"/>
    </source>
</evidence>
<feature type="domain" description="PHB de-polymerase C-terminal" evidence="1">
    <location>
        <begin position="202"/>
        <end position="402"/>
    </location>
</feature>
<name>A0A9W6GTE0_9HYPH</name>
<dbReference type="InterPro" id="IPR051321">
    <property type="entry name" value="PHA/PHB_synthase"/>
</dbReference>
<dbReference type="Proteomes" id="UP001144323">
    <property type="component" value="Unassembled WGS sequence"/>
</dbReference>
<proteinExistence type="predicted"/>
<dbReference type="InterPro" id="IPR010915">
    <property type="entry name" value="PHB_depoly_PhaZ"/>
</dbReference>
<dbReference type="SUPFAM" id="SSF53474">
    <property type="entry name" value="alpha/beta-Hydrolases"/>
    <property type="match status" value="1"/>
</dbReference>
<keyword evidence="3" id="KW-1185">Reference proteome</keyword>
<organism evidence="2 3">
    <name type="scientific">Methylocystis echinoides</name>
    <dbReference type="NCBI Taxonomy" id="29468"/>
    <lineage>
        <taxon>Bacteria</taxon>
        <taxon>Pseudomonadati</taxon>
        <taxon>Pseudomonadota</taxon>
        <taxon>Alphaproteobacteria</taxon>
        <taxon>Hyphomicrobiales</taxon>
        <taxon>Methylocystaceae</taxon>
        <taxon>Methylocystis</taxon>
    </lineage>
</organism>
<dbReference type="PANTHER" id="PTHR36837:SF4">
    <property type="entry name" value="BLR0908 PROTEIN"/>
    <property type="match status" value="1"/>
</dbReference>
<dbReference type="Gene3D" id="3.40.50.1820">
    <property type="entry name" value="alpha/beta hydrolase"/>
    <property type="match status" value="1"/>
</dbReference>
<protein>
    <submittedName>
        <fullName evidence="2">Poly(3-hydroxybutyrate) depolymerase</fullName>
    </submittedName>
</protein>
<dbReference type="NCBIfam" id="TIGR01849">
    <property type="entry name" value="PHB_depoly_PhaZ"/>
    <property type="match status" value="1"/>
</dbReference>
<dbReference type="Pfam" id="PF06850">
    <property type="entry name" value="PHB_depo_C"/>
    <property type="match status" value="1"/>
</dbReference>
<dbReference type="InterPro" id="IPR009656">
    <property type="entry name" value="PHB_depo_C"/>
</dbReference>
<dbReference type="PIRSF" id="PIRSF020818">
    <property type="entry name" value="PHB_depoly_PhaZ"/>
    <property type="match status" value="1"/>
</dbReference>
<reference evidence="2" key="1">
    <citation type="journal article" date="2023" name="Int. J. Syst. Evol. Microbiol.">
        <title>Methylocystis iwaonis sp. nov., a type II methane-oxidizing bacterium from surface soil of a rice paddy field in Japan, and emended description of the genus Methylocystis (ex Whittenbury et al. 1970) Bowman et al. 1993.</title>
        <authorList>
            <person name="Kaise H."/>
            <person name="Sawadogo J.B."/>
            <person name="Alam M.S."/>
            <person name="Ueno C."/>
            <person name="Dianou D."/>
            <person name="Shinjo R."/>
            <person name="Asakawa S."/>
        </authorList>
    </citation>
    <scope>NUCLEOTIDE SEQUENCE</scope>
    <source>
        <strain evidence="2">LMG27198</strain>
    </source>
</reference>
<sequence>MYDAYHAYAQFSDQIRRAAASNERIMSVWGANGAAYPLRCILAYHELIGLAGFTHRRPDYGVTEVVADSGETVPVSETPVLSTPFCSLLRFSRQNGAGDPRVLLVAPMSGHFATLLRGTIRTLLRDHEVYVTDWRNPRDIALADGVFELDDFIQHIVDFVKFMGPQSHVVAVCQPTVPALAAVAAMAQDNDPDQPASLTLMAGPIDARISPTKVNEFATSKPLDWFQRNMIATTPLGLPGAGRRVYPGFLQLAAFMSMNADRHQKAFADLFKHRIEGDSAKADQIRSFYEEYFAVMDLDAAFYLQTIETVFQKFALPEGALLFKGRPIVPRAIKKTFLLTVEGERDNICAIGQTLAAQDLCSGLRPYMKSHHMQAGVGHYGVFNGKRWDHQVYPVVRDHIRNSI</sequence>
<gene>
    <name evidence="2" type="ORF">LMG27198_17090</name>
</gene>
<dbReference type="EMBL" id="BSEC01000001">
    <property type="protein sequence ID" value="GLI92717.1"/>
    <property type="molecule type" value="Genomic_DNA"/>
</dbReference>
<comment type="caution">
    <text evidence="2">The sequence shown here is derived from an EMBL/GenBank/DDBJ whole genome shotgun (WGS) entry which is preliminary data.</text>
</comment>
<accession>A0A9W6GTE0</accession>
<evidence type="ECO:0000313" key="2">
    <source>
        <dbReference type="EMBL" id="GLI92717.1"/>
    </source>
</evidence>
<evidence type="ECO:0000259" key="1">
    <source>
        <dbReference type="Pfam" id="PF06850"/>
    </source>
</evidence>
<dbReference type="InterPro" id="IPR029058">
    <property type="entry name" value="AB_hydrolase_fold"/>
</dbReference>